<feature type="compositionally biased region" description="Basic and acidic residues" evidence="2">
    <location>
        <begin position="336"/>
        <end position="350"/>
    </location>
</feature>
<dbReference type="InterPro" id="IPR021109">
    <property type="entry name" value="Peptidase_aspartic_dom_sf"/>
</dbReference>
<feature type="region of interest" description="Disordered" evidence="2">
    <location>
        <begin position="1"/>
        <end position="66"/>
    </location>
</feature>
<dbReference type="InterPro" id="IPR001878">
    <property type="entry name" value="Znf_CCHC"/>
</dbReference>
<organism evidence="4 5">
    <name type="scientific">Phoenix dactylifera</name>
    <name type="common">Date palm</name>
    <dbReference type="NCBI Taxonomy" id="42345"/>
    <lineage>
        <taxon>Eukaryota</taxon>
        <taxon>Viridiplantae</taxon>
        <taxon>Streptophyta</taxon>
        <taxon>Embryophyta</taxon>
        <taxon>Tracheophyta</taxon>
        <taxon>Spermatophyta</taxon>
        <taxon>Magnoliopsida</taxon>
        <taxon>Liliopsida</taxon>
        <taxon>Arecaceae</taxon>
        <taxon>Coryphoideae</taxon>
        <taxon>Phoeniceae</taxon>
        <taxon>Phoenix</taxon>
    </lineage>
</organism>
<protein>
    <submittedName>
        <fullName evidence="5">Uncharacterized protein LOC120111758</fullName>
    </submittedName>
</protein>
<sequence length="668" mass="75109">MARGRGRGRARRPTRFADGSTAWAPSGQQEDTSSTPTRSVPQQEHTMDPTGSTPEMGAPEIGTSEGPSIQLEETISASQLMQMMVQQQAAAREDIMRMVEVQQQFLQQQLQQQQAMYQQQQQQQFQGTTAQPEHRVSLLDFQRYAPPAFKGTADPMEAVSWLKQMEKVFQALRCPDEEKVLFATFMLQGEAADWWEMEKGKLGPDDAPFIWEEFKKVFHEKYFPQGIRFQKYREFDRLEQGDMTVAQYAAKFEEMSRYAPTLISEESDRARKFENGLRGRIQQQVAAFELSSYKDVVNKALVIEKGLDNAQAAREKNMKKRFRSTDSPSQNSRPFKSKDQRPNQVVTRDKGQARSAIRCYRCGGPHLKRDCTWIGGPCFSCGQEGHKAVVCPSGKEQQRRQAPQSSQRAPGNRAPQEGQQQEGGQQRPRTQGRIYALTEQDAKASNSVVTGMIRLMSYDANVLFDSGATHSFISANFVRKNTEISPVPLEFDLCVSTPSGDVILVNSVCKNCILGVEDREMNADLLVLEMNDFDLILGMDWLAAYHATVDCFEKTIKFQIPGQPVFGLVGSKSPHQMKLISALQAKKLLAKGCEGFLAAVLDTQKEEPKLENIPVVAEFPDVFPDELPELPPDREIEFSIDLIPGTGPISKAPYRMAPAELKELKEQL</sequence>
<evidence type="ECO:0000313" key="5">
    <source>
        <dbReference type="RefSeq" id="XP_038985577.1"/>
    </source>
</evidence>
<keyword evidence="1" id="KW-0479">Metal-binding</keyword>
<feature type="compositionally biased region" description="Low complexity" evidence="2">
    <location>
        <begin position="400"/>
        <end position="430"/>
    </location>
</feature>
<dbReference type="Proteomes" id="UP000228380">
    <property type="component" value="Chromosome 8"/>
</dbReference>
<dbReference type="PROSITE" id="PS00141">
    <property type="entry name" value="ASP_PROTEASE"/>
    <property type="match status" value="1"/>
</dbReference>
<dbReference type="Pfam" id="PF08284">
    <property type="entry name" value="RVP_2"/>
    <property type="match status" value="1"/>
</dbReference>
<dbReference type="PANTHER" id="PTHR15503:SF45">
    <property type="entry name" value="RNA-DIRECTED DNA POLYMERASE HOMOLOG"/>
    <property type="match status" value="1"/>
</dbReference>
<feature type="region of interest" description="Disordered" evidence="2">
    <location>
        <begin position="314"/>
        <end position="350"/>
    </location>
</feature>
<dbReference type="InterPro" id="IPR032567">
    <property type="entry name" value="RTL1-rel"/>
</dbReference>
<gene>
    <name evidence="5" type="primary">LOC120111758</name>
</gene>
<dbReference type="SMART" id="SM00343">
    <property type="entry name" value="ZnF_C2HC"/>
    <property type="match status" value="2"/>
</dbReference>
<dbReference type="InterPro" id="IPR005162">
    <property type="entry name" value="Retrotrans_gag_dom"/>
</dbReference>
<dbReference type="GO" id="GO:0008270">
    <property type="term" value="F:zinc ion binding"/>
    <property type="evidence" value="ECO:0007669"/>
    <property type="project" value="UniProtKB-KW"/>
</dbReference>
<evidence type="ECO:0000256" key="2">
    <source>
        <dbReference type="SAM" id="MobiDB-lite"/>
    </source>
</evidence>
<dbReference type="KEGG" id="pda:120111758"/>
<reference evidence="4" key="1">
    <citation type="journal article" date="2019" name="Nat. Commun.">
        <title>Genome-wide association mapping of date palm fruit traits.</title>
        <authorList>
            <person name="Hazzouri K.M."/>
            <person name="Gros-Balthazard M."/>
            <person name="Flowers J.M."/>
            <person name="Copetti D."/>
            <person name="Lemansour A."/>
            <person name="Lebrun M."/>
            <person name="Masmoudi K."/>
            <person name="Ferrand S."/>
            <person name="Dhar M.I."/>
            <person name="Fresquez Z.A."/>
            <person name="Rosas U."/>
            <person name="Zhang J."/>
            <person name="Talag J."/>
            <person name="Lee S."/>
            <person name="Kudrna D."/>
            <person name="Powell R.F."/>
            <person name="Leitch I.J."/>
            <person name="Krueger R.R."/>
            <person name="Wing R.A."/>
            <person name="Amiri K.M.A."/>
            <person name="Purugganan M.D."/>
        </authorList>
    </citation>
    <scope>NUCLEOTIDE SEQUENCE [LARGE SCALE GENOMIC DNA]</scope>
    <source>
        <strain evidence="4">cv. Khalas</strain>
    </source>
</reference>
<feature type="compositionally biased region" description="Basic residues" evidence="2">
    <location>
        <begin position="1"/>
        <end position="14"/>
    </location>
</feature>
<evidence type="ECO:0000256" key="1">
    <source>
        <dbReference type="PROSITE-ProRule" id="PRU00047"/>
    </source>
</evidence>
<dbReference type="InterPro" id="IPR001969">
    <property type="entry name" value="Aspartic_peptidase_AS"/>
</dbReference>
<feature type="compositionally biased region" description="Polar residues" evidence="2">
    <location>
        <begin position="325"/>
        <end position="334"/>
    </location>
</feature>
<dbReference type="CDD" id="cd00303">
    <property type="entry name" value="retropepsin_like"/>
    <property type="match status" value="1"/>
</dbReference>
<feature type="domain" description="CCHC-type" evidence="3">
    <location>
        <begin position="378"/>
        <end position="393"/>
    </location>
</feature>
<dbReference type="InterPro" id="IPR043502">
    <property type="entry name" value="DNA/RNA_pol_sf"/>
</dbReference>
<dbReference type="GO" id="GO:0003676">
    <property type="term" value="F:nucleic acid binding"/>
    <property type="evidence" value="ECO:0007669"/>
    <property type="project" value="InterPro"/>
</dbReference>
<dbReference type="SUPFAM" id="SSF56672">
    <property type="entry name" value="DNA/RNA polymerases"/>
    <property type="match status" value="1"/>
</dbReference>
<dbReference type="OrthoDB" id="786726at2759"/>
<feature type="compositionally biased region" description="Polar residues" evidence="2">
    <location>
        <begin position="26"/>
        <end position="53"/>
    </location>
</feature>
<dbReference type="GO" id="GO:0004190">
    <property type="term" value="F:aspartic-type endopeptidase activity"/>
    <property type="evidence" value="ECO:0007669"/>
    <property type="project" value="InterPro"/>
</dbReference>
<dbReference type="PROSITE" id="PS50158">
    <property type="entry name" value="ZF_CCHC"/>
    <property type="match status" value="1"/>
</dbReference>
<accession>A0A8B9AIG7</accession>
<reference evidence="5" key="2">
    <citation type="submission" date="2025-08" db="UniProtKB">
        <authorList>
            <consortium name="RefSeq"/>
        </authorList>
    </citation>
    <scope>IDENTIFICATION</scope>
    <source>
        <tissue evidence="5">Young leaves</tissue>
    </source>
</reference>
<dbReference type="SUPFAM" id="SSF50630">
    <property type="entry name" value="Acid proteases"/>
    <property type="match status" value="1"/>
</dbReference>
<dbReference type="AlphaFoldDB" id="A0A8B9AIG7"/>
<proteinExistence type="predicted"/>
<dbReference type="GeneID" id="120111758"/>
<dbReference type="InterPro" id="IPR036875">
    <property type="entry name" value="Znf_CCHC_sf"/>
</dbReference>
<name>A0A8B9AIG7_PHODC</name>
<dbReference type="RefSeq" id="XP_038985577.1">
    <property type="nucleotide sequence ID" value="XM_039129649.1"/>
</dbReference>
<feature type="region of interest" description="Disordered" evidence="2">
    <location>
        <begin position="392"/>
        <end position="430"/>
    </location>
</feature>
<dbReference type="GO" id="GO:0006508">
    <property type="term" value="P:proteolysis"/>
    <property type="evidence" value="ECO:0007669"/>
    <property type="project" value="InterPro"/>
</dbReference>
<keyword evidence="1" id="KW-0862">Zinc</keyword>
<keyword evidence="4" id="KW-1185">Reference proteome</keyword>
<dbReference type="Pfam" id="PF03732">
    <property type="entry name" value="Retrotrans_gag"/>
    <property type="match status" value="1"/>
</dbReference>
<evidence type="ECO:0000313" key="4">
    <source>
        <dbReference type="Proteomes" id="UP000228380"/>
    </source>
</evidence>
<keyword evidence="1" id="KW-0863">Zinc-finger</keyword>
<dbReference type="Gene3D" id="4.10.60.10">
    <property type="entry name" value="Zinc finger, CCHC-type"/>
    <property type="match status" value="1"/>
</dbReference>
<evidence type="ECO:0000259" key="3">
    <source>
        <dbReference type="PROSITE" id="PS50158"/>
    </source>
</evidence>
<dbReference type="Gene3D" id="2.40.70.10">
    <property type="entry name" value="Acid Proteases"/>
    <property type="match status" value="1"/>
</dbReference>
<dbReference type="PANTHER" id="PTHR15503">
    <property type="entry name" value="LDOC1 RELATED"/>
    <property type="match status" value="1"/>
</dbReference>
<dbReference type="SUPFAM" id="SSF57756">
    <property type="entry name" value="Retrovirus zinc finger-like domains"/>
    <property type="match status" value="1"/>
</dbReference>